<protein>
    <submittedName>
        <fullName evidence="1">Uncharacterized protein</fullName>
    </submittedName>
</protein>
<accession>A0A367RDK0</accession>
<name>A0A367RDK0_NOSPU</name>
<evidence type="ECO:0000313" key="1">
    <source>
        <dbReference type="EMBL" id="RCJ34598.1"/>
    </source>
</evidence>
<dbReference type="AlphaFoldDB" id="A0A367RDK0"/>
<gene>
    <name evidence="1" type="ORF">A6769_21970</name>
</gene>
<reference evidence="1 2" key="1">
    <citation type="submission" date="2016-04" db="EMBL/GenBank/DDBJ databases">
        <authorList>
            <person name="Evans L.H."/>
            <person name="Alamgir A."/>
            <person name="Owens N."/>
            <person name="Weber N.D."/>
            <person name="Virtaneva K."/>
            <person name="Barbian K."/>
            <person name="Babar A."/>
            <person name="Rosenke K."/>
        </authorList>
    </citation>
    <scope>NUCLEOTIDE SEQUENCE [LARGE SCALE GENOMIC DNA]</scope>
    <source>
        <strain evidence="1">NIES-2108</strain>
    </source>
</reference>
<comment type="caution">
    <text evidence="1">The sequence shown here is derived from an EMBL/GenBank/DDBJ whole genome shotgun (WGS) entry which is preliminary data.</text>
</comment>
<dbReference type="Proteomes" id="UP000252085">
    <property type="component" value="Unassembled WGS sequence"/>
</dbReference>
<organism evidence="1 2">
    <name type="scientific">Nostoc punctiforme NIES-2108</name>
    <dbReference type="NCBI Taxonomy" id="1356359"/>
    <lineage>
        <taxon>Bacteria</taxon>
        <taxon>Bacillati</taxon>
        <taxon>Cyanobacteriota</taxon>
        <taxon>Cyanophyceae</taxon>
        <taxon>Nostocales</taxon>
        <taxon>Nostocaceae</taxon>
        <taxon>Nostoc</taxon>
    </lineage>
</organism>
<sequence length="103" mass="10555">MALVNPAIVTVGESTSGTSTPTTVASSATSVTILAANSNRKGGTIWNDSTATLFLEFGATATTSAFTAKLYAGGYYEIPFHYTGVISGIWSAANGNALVRELT</sequence>
<proteinExistence type="predicted"/>
<evidence type="ECO:0000313" key="2">
    <source>
        <dbReference type="Proteomes" id="UP000252085"/>
    </source>
</evidence>
<dbReference type="EMBL" id="LXQE01000155">
    <property type="protein sequence ID" value="RCJ34598.1"/>
    <property type="molecule type" value="Genomic_DNA"/>
</dbReference>